<dbReference type="InterPro" id="IPR007568">
    <property type="entry name" value="RTA1"/>
</dbReference>
<dbReference type="PANTHER" id="PTHR31465:SF9">
    <property type="entry name" value="SPHINGOID LONG-CHAIN BASE TRANSPORTER RSB1"/>
    <property type="match status" value="1"/>
</dbReference>
<feature type="transmembrane region" description="Helical" evidence="6">
    <location>
        <begin position="130"/>
        <end position="152"/>
    </location>
</feature>
<feature type="region of interest" description="Disordered" evidence="5">
    <location>
        <begin position="1"/>
        <end position="33"/>
    </location>
</feature>
<dbReference type="Pfam" id="PF04479">
    <property type="entry name" value="RTA1"/>
    <property type="match status" value="1"/>
</dbReference>
<keyword evidence="8" id="KW-1185">Reference proteome</keyword>
<accession>A0A165LSZ3</accession>
<dbReference type="AlphaFoldDB" id="A0A165LSZ3"/>
<evidence type="ECO:0000256" key="4">
    <source>
        <dbReference type="ARBA" id="ARBA00023136"/>
    </source>
</evidence>
<keyword evidence="3 6" id="KW-1133">Transmembrane helix</keyword>
<proteinExistence type="predicted"/>
<name>A0A165LSZ3_9APHY</name>
<dbReference type="EMBL" id="KV429118">
    <property type="protein sequence ID" value="KZT64813.1"/>
    <property type="molecule type" value="Genomic_DNA"/>
</dbReference>
<feature type="transmembrane region" description="Helical" evidence="6">
    <location>
        <begin position="258"/>
        <end position="276"/>
    </location>
</feature>
<dbReference type="Proteomes" id="UP000076727">
    <property type="component" value="Unassembled WGS sequence"/>
</dbReference>
<organism evidence="7 8">
    <name type="scientific">Daedalea quercina L-15889</name>
    <dbReference type="NCBI Taxonomy" id="1314783"/>
    <lineage>
        <taxon>Eukaryota</taxon>
        <taxon>Fungi</taxon>
        <taxon>Dikarya</taxon>
        <taxon>Basidiomycota</taxon>
        <taxon>Agaricomycotina</taxon>
        <taxon>Agaricomycetes</taxon>
        <taxon>Polyporales</taxon>
        <taxon>Fomitopsis</taxon>
    </lineage>
</organism>
<evidence type="ECO:0000313" key="8">
    <source>
        <dbReference type="Proteomes" id="UP000076727"/>
    </source>
</evidence>
<evidence type="ECO:0000313" key="7">
    <source>
        <dbReference type="EMBL" id="KZT64813.1"/>
    </source>
</evidence>
<comment type="subcellular location">
    <subcellularLocation>
        <location evidence="1">Membrane</location>
        <topology evidence="1">Multi-pass membrane protein</topology>
    </subcellularLocation>
</comment>
<evidence type="ECO:0000256" key="2">
    <source>
        <dbReference type="ARBA" id="ARBA00022692"/>
    </source>
</evidence>
<evidence type="ECO:0000256" key="3">
    <source>
        <dbReference type="ARBA" id="ARBA00022989"/>
    </source>
</evidence>
<feature type="transmembrane region" description="Helical" evidence="6">
    <location>
        <begin position="96"/>
        <end position="115"/>
    </location>
</feature>
<evidence type="ECO:0000256" key="1">
    <source>
        <dbReference type="ARBA" id="ARBA00004141"/>
    </source>
</evidence>
<dbReference type="STRING" id="1314783.A0A165LSZ3"/>
<evidence type="ECO:0000256" key="5">
    <source>
        <dbReference type="SAM" id="MobiDB-lite"/>
    </source>
</evidence>
<dbReference type="PANTHER" id="PTHR31465">
    <property type="entry name" value="PROTEIN RTA1-RELATED"/>
    <property type="match status" value="1"/>
</dbReference>
<reference evidence="7 8" key="1">
    <citation type="journal article" date="2016" name="Mol. Biol. Evol.">
        <title>Comparative Genomics of Early-Diverging Mushroom-Forming Fungi Provides Insights into the Origins of Lignocellulose Decay Capabilities.</title>
        <authorList>
            <person name="Nagy L.G."/>
            <person name="Riley R."/>
            <person name="Tritt A."/>
            <person name="Adam C."/>
            <person name="Daum C."/>
            <person name="Floudas D."/>
            <person name="Sun H."/>
            <person name="Yadav J.S."/>
            <person name="Pangilinan J."/>
            <person name="Larsson K.H."/>
            <person name="Matsuura K."/>
            <person name="Barry K."/>
            <person name="Labutti K."/>
            <person name="Kuo R."/>
            <person name="Ohm R.A."/>
            <person name="Bhattacharya S.S."/>
            <person name="Shirouzu T."/>
            <person name="Yoshinaga Y."/>
            <person name="Martin F.M."/>
            <person name="Grigoriev I.V."/>
            <person name="Hibbett D.S."/>
        </authorList>
    </citation>
    <scope>NUCLEOTIDE SEQUENCE [LARGE SCALE GENOMIC DNA]</scope>
    <source>
        <strain evidence="7 8">L-15889</strain>
    </source>
</reference>
<gene>
    <name evidence="7" type="ORF">DAEQUDRAFT_717472</name>
</gene>
<keyword evidence="4 6" id="KW-0472">Membrane</keyword>
<dbReference type="OrthoDB" id="3358017at2759"/>
<dbReference type="GO" id="GO:0005886">
    <property type="term" value="C:plasma membrane"/>
    <property type="evidence" value="ECO:0007669"/>
    <property type="project" value="TreeGrafter"/>
</dbReference>
<evidence type="ECO:0000256" key="6">
    <source>
        <dbReference type="SAM" id="Phobius"/>
    </source>
</evidence>
<keyword evidence="2 6" id="KW-0812">Transmembrane</keyword>
<feature type="transmembrane region" description="Helical" evidence="6">
    <location>
        <begin position="173"/>
        <end position="194"/>
    </location>
</feature>
<dbReference type="GO" id="GO:0000324">
    <property type="term" value="C:fungal-type vacuole"/>
    <property type="evidence" value="ECO:0007669"/>
    <property type="project" value="TreeGrafter"/>
</dbReference>
<sequence>MVSIRASDPPLSAHAAAVPVPGRTSSNTHSVPLSRPTRMAYADLPAAAATSGVTNSPDFRNNPYGYTPTEWICILFLVLFSLSTAIHAAQAVYTRLWWLFLTVCTAGTIEIIGWAGRLWSSRNVLAKDPYLMQIVTTIIAPTPLVAANFIILGQLIRRLGPSYSRLSPKWYTLVFVSCDIAALITQAVGGATAATAVNQNNSPDKGGHVMLGGIVFQMASITIYMALAAEFILRFLWKSPVRAADASPVYPFDRNAKLMLAGLTLSSLCIYVRSVYRTIELANGWTGYVIHTQRYFDWLDGGMICLAIFVVNIFHPGLLLGKADAWKTVAVTPENSDKHAV</sequence>
<feature type="transmembrane region" description="Helical" evidence="6">
    <location>
        <begin position="69"/>
        <end position="89"/>
    </location>
</feature>
<feature type="transmembrane region" description="Helical" evidence="6">
    <location>
        <begin position="296"/>
        <end position="314"/>
    </location>
</feature>
<protein>
    <submittedName>
        <fullName evidence="7">RTA1-domain-containing protein</fullName>
    </submittedName>
</protein>
<feature type="transmembrane region" description="Helical" evidence="6">
    <location>
        <begin position="214"/>
        <end position="237"/>
    </location>
</feature>